<dbReference type="RefSeq" id="WP_328939276.1">
    <property type="nucleotide sequence ID" value="NZ_CP108133.1"/>
</dbReference>
<reference evidence="1" key="1">
    <citation type="submission" date="2022-10" db="EMBL/GenBank/DDBJ databases">
        <title>The complete genomes of actinobacterial strains from the NBC collection.</title>
        <authorList>
            <person name="Joergensen T.S."/>
            <person name="Alvarez Arevalo M."/>
            <person name="Sterndorff E.B."/>
            <person name="Faurdal D."/>
            <person name="Vuksanovic O."/>
            <person name="Mourched A.-S."/>
            <person name="Charusanti P."/>
            <person name="Shaw S."/>
            <person name="Blin K."/>
            <person name="Weber T."/>
        </authorList>
    </citation>
    <scope>NUCLEOTIDE SEQUENCE</scope>
    <source>
        <strain evidence="1">NBC_00189</strain>
    </source>
</reference>
<protein>
    <submittedName>
        <fullName evidence="1">Aminoglycoside phosphotransferase</fullName>
    </submittedName>
</protein>
<gene>
    <name evidence="1" type="ORF">OG288_37315</name>
</gene>
<accession>A0ABZ1JUT5</accession>
<dbReference type="InterPro" id="IPR011009">
    <property type="entry name" value="Kinase-like_dom_sf"/>
</dbReference>
<organism evidence="1 2">
    <name type="scientific">Streptomyces tauricus</name>
    <dbReference type="NCBI Taxonomy" id="68274"/>
    <lineage>
        <taxon>Bacteria</taxon>
        <taxon>Bacillati</taxon>
        <taxon>Actinomycetota</taxon>
        <taxon>Actinomycetes</taxon>
        <taxon>Kitasatosporales</taxon>
        <taxon>Streptomycetaceae</taxon>
        <taxon>Streptomyces</taxon>
        <taxon>Streptomyces aurantiacus group</taxon>
    </lineage>
</organism>
<keyword evidence="2" id="KW-1185">Reference proteome</keyword>
<dbReference type="SUPFAM" id="SSF56112">
    <property type="entry name" value="Protein kinase-like (PK-like)"/>
    <property type="match status" value="1"/>
</dbReference>
<dbReference type="EMBL" id="CP108133">
    <property type="protein sequence ID" value="WTP53490.1"/>
    <property type="molecule type" value="Genomic_DNA"/>
</dbReference>
<dbReference type="Proteomes" id="UP001432166">
    <property type="component" value="Chromosome"/>
</dbReference>
<proteinExistence type="predicted"/>
<dbReference type="Gene3D" id="3.90.1200.10">
    <property type="match status" value="1"/>
</dbReference>
<evidence type="ECO:0000313" key="2">
    <source>
        <dbReference type="Proteomes" id="UP001432166"/>
    </source>
</evidence>
<name>A0ABZ1JUT5_9ACTN</name>
<evidence type="ECO:0000313" key="1">
    <source>
        <dbReference type="EMBL" id="WTP53490.1"/>
    </source>
</evidence>
<sequence length="268" mass="30133">MSPQHRLTDLPADARTLIEDRTGPIQSVTMLTAGLNSSIAARLILADSTSIFVKGMQADHRWVWTQRREADINRHTRGLAPRVLWHVTGQGWDLLGFEHVDGVHADYRPGSAHLQLVLQAMWSLASTPAPSSVDLKTMPQRMSTYVDDPHILKTFAGSTLLHTDWKSDNVLITDGRARLVDWGWASRGAAWIDPALWVIWLIVSGHTPQQAEAQVHPHPAWHATDLTTIDSFARAQARMWESIARTDAPSEWTHRMHQAAVTWAKHRQ</sequence>